<reference evidence="2" key="1">
    <citation type="journal article" date="2014" name="Int. J. Syst. Evol. Microbiol.">
        <title>Complete genome of a new Firmicutes species belonging to the dominant human colonic microbiota ('Ruminococcus bicirculans') reveals two chromosomes and a selective capacity to utilize plant glucans.</title>
        <authorList>
            <consortium name="NISC Comparative Sequencing Program"/>
            <person name="Wegmann U."/>
            <person name="Louis P."/>
            <person name="Goesmann A."/>
            <person name="Henrissat B."/>
            <person name="Duncan S.H."/>
            <person name="Flint H.J."/>
        </authorList>
    </citation>
    <scope>NUCLEOTIDE SEQUENCE</scope>
    <source>
        <strain evidence="2">NBRC 108216</strain>
    </source>
</reference>
<reference evidence="2" key="2">
    <citation type="submission" date="2023-01" db="EMBL/GenBank/DDBJ databases">
        <title>Draft genome sequence of Algimonas porphyrae strain NBRC 108216.</title>
        <authorList>
            <person name="Sun Q."/>
            <person name="Mori K."/>
        </authorList>
    </citation>
    <scope>NUCLEOTIDE SEQUENCE</scope>
    <source>
        <strain evidence="2">NBRC 108216</strain>
    </source>
</reference>
<dbReference type="RefSeq" id="WP_284370168.1">
    <property type="nucleotide sequence ID" value="NZ_BSNJ01000002.1"/>
</dbReference>
<dbReference type="Proteomes" id="UP001161390">
    <property type="component" value="Unassembled WGS sequence"/>
</dbReference>
<feature type="domain" description="Extensin-like C-terminal" evidence="1">
    <location>
        <begin position="60"/>
        <end position="233"/>
    </location>
</feature>
<dbReference type="EMBL" id="BSNJ01000002">
    <property type="protein sequence ID" value="GLQ19997.1"/>
    <property type="molecule type" value="Genomic_DNA"/>
</dbReference>
<evidence type="ECO:0000313" key="3">
    <source>
        <dbReference type="Proteomes" id="UP001161390"/>
    </source>
</evidence>
<sequence length="233" mass="26395">MRGWISFALTVLLLVAAFLAANRLIPNEHLPWRPLDPERPIGMATKGQLLRLSVAPSEVCMAMARDIAAFESIPSEPREAQDPCGWDVARLVYGAQNAILAPGEANMQCPLSVATYLWVRQVDQLARDRYDQPLAKIHHMGSYSCRRQRGNGSGRWSEHAFANAWDVAAFELADGQLIQLLRDWDSEDKDHREFLRDARHEACRIFNVTLSPDYNAAHRDHFHVDMGPYSTCR</sequence>
<evidence type="ECO:0000259" key="1">
    <source>
        <dbReference type="Pfam" id="PF06904"/>
    </source>
</evidence>
<proteinExistence type="predicted"/>
<dbReference type="InterPro" id="IPR009683">
    <property type="entry name" value="Extensin-like_C"/>
</dbReference>
<protein>
    <recommendedName>
        <fullName evidence="1">Extensin-like C-terminal domain-containing protein</fullName>
    </recommendedName>
</protein>
<comment type="caution">
    <text evidence="2">The sequence shown here is derived from an EMBL/GenBank/DDBJ whole genome shotgun (WGS) entry which is preliminary data.</text>
</comment>
<gene>
    <name evidence="2" type="ORF">GCM10007854_09520</name>
</gene>
<dbReference type="Pfam" id="PF06904">
    <property type="entry name" value="Extensin-like_C"/>
    <property type="match status" value="1"/>
</dbReference>
<accession>A0ABQ5UZ38</accession>
<name>A0ABQ5UZ38_9PROT</name>
<organism evidence="2 3">
    <name type="scientific">Algimonas porphyrae</name>
    <dbReference type="NCBI Taxonomy" id="1128113"/>
    <lineage>
        <taxon>Bacteria</taxon>
        <taxon>Pseudomonadati</taxon>
        <taxon>Pseudomonadota</taxon>
        <taxon>Alphaproteobacteria</taxon>
        <taxon>Maricaulales</taxon>
        <taxon>Robiginitomaculaceae</taxon>
        <taxon>Algimonas</taxon>
    </lineage>
</organism>
<keyword evidence="3" id="KW-1185">Reference proteome</keyword>
<evidence type="ECO:0000313" key="2">
    <source>
        <dbReference type="EMBL" id="GLQ19997.1"/>
    </source>
</evidence>